<dbReference type="Proteomes" id="UP000324800">
    <property type="component" value="Unassembled WGS sequence"/>
</dbReference>
<accession>A0A5J4TZQ2</accession>
<gene>
    <name evidence="1" type="ORF">EZS28_041222</name>
</gene>
<dbReference type="AlphaFoldDB" id="A0A5J4TZQ2"/>
<evidence type="ECO:0000313" key="1">
    <source>
        <dbReference type="EMBL" id="KAA6363252.1"/>
    </source>
</evidence>
<protein>
    <submittedName>
        <fullName evidence="1">Uncharacterized protein</fullName>
    </submittedName>
</protein>
<dbReference type="EMBL" id="SNRW01023152">
    <property type="protein sequence ID" value="KAA6363252.1"/>
    <property type="molecule type" value="Genomic_DNA"/>
</dbReference>
<organism evidence="1 2">
    <name type="scientific">Streblomastix strix</name>
    <dbReference type="NCBI Taxonomy" id="222440"/>
    <lineage>
        <taxon>Eukaryota</taxon>
        <taxon>Metamonada</taxon>
        <taxon>Preaxostyla</taxon>
        <taxon>Oxymonadida</taxon>
        <taxon>Streblomastigidae</taxon>
        <taxon>Streblomastix</taxon>
    </lineage>
</organism>
<reference evidence="1 2" key="1">
    <citation type="submission" date="2019-03" db="EMBL/GenBank/DDBJ databases">
        <title>Single cell metagenomics reveals metabolic interactions within the superorganism composed of flagellate Streblomastix strix and complex community of Bacteroidetes bacteria on its surface.</title>
        <authorList>
            <person name="Treitli S.C."/>
            <person name="Kolisko M."/>
            <person name="Husnik F."/>
            <person name="Keeling P."/>
            <person name="Hampl V."/>
        </authorList>
    </citation>
    <scope>NUCLEOTIDE SEQUENCE [LARGE SCALE GENOMIC DNA]</scope>
    <source>
        <strain evidence="1">ST1C</strain>
    </source>
</reference>
<sequence length="127" mass="13844">MAGIAGKAGTAGIWAIVITIAESKTMYMRKALNDKVNATRQSSCAPGSSKLFLKYIQKIFLQTDCCHLLLHSTFLGRLRVLSVVSLHCSISLRILGTVHSSLHHCPLLQFNRSFAHALSTHTPGTLL</sequence>
<proteinExistence type="predicted"/>
<comment type="caution">
    <text evidence="1">The sequence shown here is derived from an EMBL/GenBank/DDBJ whole genome shotgun (WGS) entry which is preliminary data.</text>
</comment>
<evidence type="ECO:0000313" key="2">
    <source>
        <dbReference type="Proteomes" id="UP000324800"/>
    </source>
</evidence>
<name>A0A5J4TZQ2_9EUKA</name>